<organism evidence="2 3">
    <name type="scientific">Eleutherodactylus coqui</name>
    <name type="common">Puerto Rican coqui</name>
    <dbReference type="NCBI Taxonomy" id="57060"/>
    <lineage>
        <taxon>Eukaryota</taxon>
        <taxon>Metazoa</taxon>
        <taxon>Chordata</taxon>
        <taxon>Craniata</taxon>
        <taxon>Vertebrata</taxon>
        <taxon>Euteleostomi</taxon>
        <taxon>Amphibia</taxon>
        <taxon>Batrachia</taxon>
        <taxon>Anura</taxon>
        <taxon>Neobatrachia</taxon>
        <taxon>Hyloidea</taxon>
        <taxon>Eleutherodactylidae</taxon>
        <taxon>Eleutherodactylinae</taxon>
        <taxon>Eleutherodactylus</taxon>
        <taxon>Eleutherodactylus</taxon>
    </lineage>
</organism>
<feature type="transmembrane region" description="Helical" evidence="1">
    <location>
        <begin position="39"/>
        <end position="56"/>
    </location>
</feature>
<evidence type="ECO:0000313" key="2">
    <source>
        <dbReference type="EMBL" id="KAG9485032.1"/>
    </source>
</evidence>
<keyword evidence="1" id="KW-0472">Membrane</keyword>
<accession>A0A8J6K9R8</accession>
<keyword evidence="3" id="KW-1185">Reference proteome</keyword>
<keyword evidence="1" id="KW-0812">Transmembrane</keyword>
<sequence length="88" mass="10568">MDFKILAILVLKPFYKRHYKCYSKDTIYNGFPSNSPSDTIYFFFFPNILIVLMFDIETYILSCKSFCVPVIIYNKQYYVSLRQEFCPI</sequence>
<protein>
    <submittedName>
        <fullName evidence="2">Uncharacterized protein</fullName>
    </submittedName>
</protein>
<proteinExistence type="predicted"/>
<evidence type="ECO:0000313" key="3">
    <source>
        <dbReference type="Proteomes" id="UP000770717"/>
    </source>
</evidence>
<reference evidence="2" key="1">
    <citation type="thesis" date="2020" institute="ProQuest LLC" country="789 East Eisenhower Parkway, Ann Arbor, MI, USA">
        <title>Comparative Genomics and Chromosome Evolution.</title>
        <authorList>
            <person name="Mudd A.B."/>
        </authorList>
    </citation>
    <scope>NUCLEOTIDE SEQUENCE</scope>
    <source>
        <strain evidence="2">HN-11 Male</strain>
        <tissue evidence="2">Kidney and liver</tissue>
    </source>
</reference>
<gene>
    <name evidence="2" type="ORF">GDO78_008251</name>
</gene>
<name>A0A8J6K9R8_ELECQ</name>
<dbReference type="AlphaFoldDB" id="A0A8J6K9R8"/>
<comment type="caution">
    <text evidence="2">The sequence shown here is derived from an EMBL/GenBank/DDBJ whole genome shotgun (WGS) entry which is preliminary data.</text>
</comment>
<dbReference type="Proteomes" id="UP000770717">
    <property type="component" value="Unassembled WGS sequence"/>
</dbReference>
<keyword evidence="1" id="KW-1133">Transmembrane helix</keyword>
<evidence type="ECO:0000256" key="1">
    <source>
        <dbReference type="SAM" id="Phobius"/>
    </source>
</evidence>
<dbReference type="EMBL" id="WNTK01000004">
    <property type="protein sequence ID" value="KAG9485032.1"/>
    <property type="molecule type" value="Genomic_DNA"/>
</dbReference>